<reference evidence="3" key="1">
    <citation type="journal article" date="2014" name="Int. J. Syst. Evol. Microbiol.">
        <title>Complete genome sequence of Corynebacterium casei LMG S-19264T (=DSM 44701T), isolated from a smear-ripened cheese.</title>
        <authorList>
            <consortium name="US DOE Joint Genome Institute (JGI-PGF)"/>
            <person name="Walter F."/>
            <person name="Albersmeier A."/>
            <person name="Kalinowski J."/>
            <person name="Ruckert C."/>
        </authorList>
    </citation>
    <scope>NUCLEOTIDE SEQUENCE</scope>
    <source>
        <strain evidence="3">NBRC 108769</strain>
    </source>
</reference>
<accession>A0AA37WE20</accession>
<evidence type="ECO:0000313" key="4">
    <source>
        <dbReference type="Proteomes" id="UP001156666"/>
    </source>
</evidence>
<dbReference type="Pfam" id="PF01398">
    <property type="entry name" value="JAB"/>
    <property type="match status" value="1"/>
</dbReference>
<keyword evidence="1" id="KW-0812">Transmembrane</keyword>
<evidence type="ECO:0000313" key="3">
    <source>
        <dbReference type="EMBL" id="GLR16677.1"/>
    </source>
</evidence>
<comment type="caution">
    <text evidence="3">The sequence shown here is derived from an EMBL/GenBank/DDBJ whole genome shotgun (WGS) entry which is preliminary data.</text>
</comment>
<dbReference type="SUPFAM" id="SSF102712">
    <property type="entry name" value="JAB1/MPN domain"/>
    <property type="match status" value="1"/>
</dbReference>
<organism evidence="3 4">
    <name type="scientific">Portibacter lacus</name>
    <dbReference type="NCBI Taxonomy" id="1099794"/>
    <lineage>
        <taxon>Bacteria</taxon>
        <taxon>Pseudomonadati</taxon>
        <taxon>Bacteroidota</taxon>
        <taxon>Saprospiria</taxon>
        <taxon>Saprospirales</taxon>
        <taxon>Haliscomenobacteraceae</taxon>
        <taxon>Portibacter</taxon>
    </lineage>
</organism>
<dbReference type="AlphaFoldDB" id="A0AA37WE20"/>
<dbReference type="EMBL" id="BSOH01000007">
    <property type="protein sequence ID" value="GLR16677.1"/>
    <property type="molecule type" value="Genomic_DNA"/>
</dbReference>
<name>A0AA37WE20_9BACT</name>
<protein>
    <recommendedName>
        <fullName evidence="2">JAB1/MPN/MOV34 metalloenzyme domain-containing protein</fullName>
    </recommendedName>
</protein>
<reference evidence="3" key="2">
    <citation type="submission" date="2023-01" db="EMBL/GenBank/DDBJ databases">
        <title>Draft genome sequence of Portibacter lacus strain NBRC 108769.</title>
        <authorList>
            <person name="Sun Q."/>
            <person name="Mori K."/>
        </authorList>
    </citation>
    <scope>NUCLEOTIDE SEQUENCE</scope>
    <source>
        <strain evidence="3">NBRC 108769</strain>
    </source>
</reference>
<proteinExistence type="predicted"/>
<dbReference type="GO" id="GO:0008237">
    <property type="term" value="F:metallopeptidase activity"/>
    <property type="evidence" value="ECO:0007669"/>
    <property type="project" value="InterPro"/>
</dbReference>
<evidence type="ECO:0000256" key="1">
    <source>
        <dbReference type="SAM" id="Phobius"/>
    </source>
</evidence>
<feature type="transmembrane region" description="Helical" evidence="1">
    <location>
        <begin position="454"/>
        <end position="473"/>
    </location>
</feature>
<dbReference type="Proteomes" id="UP001156666">
    <property type="component" value="Unassembled WGS sequence"/>
</dbReference>
<keyword evidence="1" id="KW-0472">Membrane</keyword>
<dbReference type="Gene3D" id="3.40.140.10">
    <property type="entry name" value="Cytidine Deaminase, domain 2"/>
    <property type="match status" value="1"/>
</dbReference>
<keyword evidence="1" id="KW-1133">Transmembrane helix</keyword>
<gene>
    <name evidence="3" type="ORF">GCM10007940_12920</name>
</gene>
<dbReference type="RefSeq" id="WP_235291132.1">
    <property type="nucleotide sequence ID" value="NZ_BSOH01000007.1"/>
</dbReference>
<feature type="domain" description="JAB1/MPN/MOV34 metalloenzyme" evidence="2">
    <location>
        <begin position="620"/>
        <end position="707"/>
    </location>
</feature>
<evidence type="ECO:0000259" key="2">
    <source>
        <dbReference type="Pfam" id="PF01398"/>
    </source>
</evidence>
<sequence>MNIKKSITLLACMLFSQILVYSQDQVRIMDAADESAGRFKTQLYLLEDGRLVKLKGNAPQIIAKGDQAELVLRIKDLRWFEDKEISNAVEIDRSDIELSDTRGMQIASSPTSYVLEPKPDSEADIKFRVLKNGQFSLIIPFTAGKLEGQYVQIFEMEGVSGASSNNAPIGAIADLKKEWKEIDKKDEDAVQSFINKYENNEIAIEERLIAVAERTLMRIQKREVIDEEKEEALWEAIGDSKDPDLLNDFLEQFPDSKYAEAAKAKLGLDADVLITSGNESRRMNNTLTKADDNIFHLDLSHLGEVEIKVSHPDEIEIFKNGGNLFDLKVKGSKKYEINVLEVKTGDKFDFDLDNRFEAKLDRNGKDFILTVQGGVSPYTIEFYKDDEETSLLEARFEGLNPNAVGEISVDNQMLSASGMDGTYTKLTIRDFTTQAVSTFPIDVTVTPKRFSSNLIIGLLLGGLIIGGVVMYLYNKRKKSTQKAYREKAKVFQQTQKFQQIATPEPVAKEPKVVKAAQKMPKKITITKPVKKFVPANGGSNTFVSSGKMKITKREAKGGRLSGEEFREVLKNGKYAFLDLNELWPDSAIKELYLSNECIKALGKFLKEENLDKVVTEMEGAIPEVGGFLMGYHQLNESGHIRVTMDEFVPFVPEYHDVFKIEIGTATLVQELGDAQDTHPDKDVIGWFHTHPGHGLFLSNSDLSVQRHFPLKYQIAMEIDSLTETLDTAFFTRKEDGTINNVEHRKKGANWFSWKKIENI</sequence>
<dbReference type="InterPro" id="IPR000555">
    <property type="entry name" value="JAMM/MPN+_dom"/>
</dbReference>
<keyword evidence="4" id="KW-1185">Reference proteome</keyword>